<name>A0A445MZT0_9BACT</name>
<reference evidence="4" key="1">
    <citation type="submission" date="2018-01" db="EMBL/GenBank/DDBJ databases">
        <authorList>
            <person name="Regsiter A."/>
            <person name="William W."/>
        </authorList>
    </citation>
    <scope>NUCLEOTIDE SEQUENCE</scope>
    <source>
        <strain evidence="4">TRIP AH-1</strain>
    </source>
</reference>
<evidence type="ECO:0000256" key="1">
    <source>
        <dbReference type="ARBA" id="ARBA00004613"/>
    </source>
</evidence>
<dbReference type="PANTHER" id="PTHR34216:SF3">
    <property type="entry name" value="POLY-BETA-1,6-N-ACETYL-D-GLUCOSAMINE N-DEACETYLASE"/>
    <property type="match status" value="1"/>
</dbReference>
<dbReference type="GO" id="GO:0005576">
    <property type="term" value="C:extracellular region"/>
    <property type="evidence" value="ECO:0007669"/>
    <property type="project" value="UniProtKB-SubCell"/>
</dbReference>
<dbReference type="CDD" id="cd10918">
    <property type="entry name" value="CE4_NodB_like_5s_6s"/>
    <property type="match status" value="1"/>
</dbReference>
<accession>A0A445MZT0</accession>
<feature type="domain" description="NodB homology" evidence="3">
    <location>
        <begin position="81"/>
        <end position="331"/>
    </location>
</feature>
<dbReference type="GO" id="GO:0016810">
    <property type="term" value="F:hydrolase activity, acting on carbon-nitrogen (but not peptide) bonds"/>
    <property type="evidence" value="ECO:0007669"/>
    <property type="project" value="InterPro"/>
</dbReference>
<dbReference type="AlphaFoldDB" id="A0A445MZT0"/>
<keyword evidence="2" id="KW-0732">Signal</keyword>
<evidence type="ECO:0000256" key="2">
    <source>
        <dbReference type="ARBA" id="ARBA00022729"/>
    </source>
</evidence>
<dbReference type="Gene3D" id="3.20.20.370">
    <property type="entry name" value="Glycoside hydrolase/deacetylase"/>
    <property type="match status" value="1"/>
</dbReference>
<dbReference type="GO" id="GO:0005975">
    <property type="term" value="P:carbohydrate metabolic process"/>
    <property type="evidence" value="ECO:0007669"/>
    <property type="project" value="InterPro"/>
</dbReference>
<comment type="subcellular location">
    <subcellularLocation>
        <location evidence="1">Secreted</location>
    </subcellularLocation>
</comment>
<proteinExistence type="predicted"/>
<dbReference type="InterPro" id="IPR051398">
    <property type="entry name" value="Polysacch_Deacetylase"/>
</dbReference>
<dbReference type="PANTHER" id="PTHR34216">
    <property type="match status" value="1"/>
</dbReference>
<sequence>MSKGNLKLQFVKAIEKAGIFSLSRRFFTSRSRGLLYHRFSVHARDGFVSQEKFKKQVAFALMNFGILFPDKLFQDIDRLGNGVVITVDDGYRDFYEVAYPVLREFEVPAIVYLSTDFIDGKTWLWFDKLDYILQNSGKTEFPFDIYGSGIFQRTSWSQVLERLKAVRTEERDAQLTALSEYLKIKVPYEPPDDYAPLSWEQIREMSEKGIAFGSHTCSHPILTQSELETARFEIQHSKERIEKELGKGVISISYPNGAYNEEITQMVKEAGYEYAFGTHYGLISQKDDRYTLNRLAIGDRRMVYFRQDLCGVDILKNCIRGNSWRKGRDSN</sequence>
<evidence type="ECO:0000313" key="4">
    <source>
        <dbReference type="EMBL" id="SPD75010.1"/>
    </source>
</evidence>
<dbReference type="PROSITE" id="PS51677">
    <property type="entry name" value="NODB"/>
    <property type="match status" value="1"/>
</dbReference>
<gene>
    <name evidence="4" type="ORF">PITCH_A400045</name>
</gene>
<dbReference type="InterPro" id="IPR002509">
    <property type="entry name" value="NODB_dom"/>
</dbReference>
<organism evidence="4">
    <name type="scientific">uncultured Desulfobacterium sp</name>
    <dbReference type="NCBI Taxonomy" id="201089"/>
    <lineage>
        <taxon>Bacteria</taxon>
        <taxon>Pseudomonadati</taxon>
        <taxon>Thermodesulfobacteriota</taxon>
        <taxon>Desulfobacteria</taxon>
        <taxon>Desulfobacterales</taxon>
        <taxon>Desulfobacteriaceae</taxon>
        <taxon>Desulfobacterium</taxon>
        <taxon>environmental samples</taxon>
    </lineage>
</organism>
<dbReference type="SUPFAM" id="SSF88713">
    <property type="entry name" value="Glycoside hydrolase/deacetylase"/>
    <property type="match status" value="1"/>
</dbReference>
<evidence type="ECO:0000259" key="3">
    <source>
        <dbReference type="PROSITE" id="PS51677"/>
    </source>
</evidence>
<dbReference type="Pfam" id="PF01522">
    <property type="entry name" value="Polysacc_deac_1"/>
    <property type="match status" value="1"/>
</dbReference>
<dbReference type="InterPro" id="IPR011330">
    <property type="entry name" value="Glyco_hydro/deAcase_b/a-brl"/>
</dbReference>
<protein>
    <submittedName>
        <fullName evidence="4">Putative Polysaccharide deacetylase</fullName>
    </submittedName>
</protein>
<dbReference type="EMBL" id="OJIN01000182">
    <property type="protein sequence ID" value="SPD75010.1"/>
    <property type="molecule type" value="Genomic_DNA"/>
</dbReference>